<dbReference type="SUPFAM" id="SSF52540">
    <property type="entry name" value="P-loop containing nucleoside triphosphate hydrolases"/>
    <property type="match status" value="1"/>
</dbReference>
<keyword evidence="6 7" id="KW-0315">Glutamine amidotransferase</keyword>
<dbReference type="Proteomes" id="UP000824165">
    <property type="component" value="Unassembled WGS sequence"/>
</dbReference>
<keyword evidence="2 7" id="KW-0436">Ligase</keyword>
<reference evidence="10" key="2">
    <citation type="journal article" date="2021" name="PeerJ">
        <title>Extensive microbial diversity within the chicken gut microbiome revealed by metagenomics and culture.</title>
        <authorList>
            <person name="Gilroy R."/>
            <person name="Ravi A."/>
            <person name="Getino M."/>
            <person name="Pursley I."/>
            <person name="Horton D.L."/>
            <person name="Alikhan N.F."/>
            <person name="Baker D."/>
            <person name="Gharbi K."/>
            <person name="Hall N."/>
            <person name="Watson M."/>
            <person name="Adriaenssens E.M."/>
            <person name="Foster-Nyarko E."/>
            <person name="Jarju S."/>
            <person name="Secka A."/>
            <person name="Antonio M."/>
            <person name="Oren A."/>
            <person name="Chaudhuri R.R."/>
            <person name="La Ragione R."/>
            <person name="Hildebrand F."/>
            <person name="Pallen M.J."/>
        </authorList>
    </citation>
    <scope>NUCLEOTIDE SEQUENCE</scope>
    <source>
        <strain evidence="10">CHK181-108</strain>
    </source>
</reference>
<dbReference type="NCBIfam" id="TIGR00379">
    <property type="entry name" value="cobB"/>
    <property type="match status" value="1"/>
</dbReference>
<accession>A0A9D1H5Q0</accession>
<evidence type="ECO:0000313" key="11">
    <source>
        <dbReference type="Proteomes" id="UP000824165"/>
    </source>
</evidence>
<dbReference type="GO" id="GO:0009236">
    <property type="term" value="P:cobalamin biosynthetic process"/>
    <property type="evidence" value="ECO:0007669"/>
    <property type="project" value="UniProtKB-UniRule"/>
</dbReference>
<dbReference type="AlphaFoldDB" id="A0A9D1H5Q0"/>
<dbReference type="InterPro" id="IPR011698">
    <property type="entry name" value="GATase_3"/>
</dbReference>
<keyword evidence="7" id="KW-0169">Cobalamin biosynthesis</keyword>
<dbReference type="Pfam" id="PF07685">
    <property type="entry name" value="GATase_3"/>
    <property type="match status" value="1"/>
</dbReference>
<feature type="site" description="Increases nucleophilicity of active site Cys" evidence="7">
    <location>
        <position position="419"/>
    </location>
</feature>
<reference evidence="10" key="1">
    <citation type="submission" date="2020-10" db="EMBL/GenBank/DDBJ databases">
        <authorList>
            <person name="Gilroy R."/>
        </authorList>
    </citation>
    <scope>NUCLEOTIDE SEQUENCE</scope>
    <source>
        <strain evidence="10">CHK181-108</strain>
    </source>
</reference>
<evidence type="ECO:0000256" key="6">
    <source>
        <dbReference type="ARBA" id="ARBA00022962"/>
    </source>
</evidence>
<evidence type="ECO:0000256" key="7">
    <source>
        <dbReference type="HAMAP-Rule" id="MF_00027"/>
    </source>
</evidence>
<protein>
    <recommendedName>
        <fullName evidence="7">Cobyrinate a,c-diamide synthase</fullName>
        <ecNumber evidence="7">6.3.5.11</ecNumber>
    </recommendedName>
    <alternativeName>
        <fullName evidence="7">Cobyrinic acid a,c-diamide synthetase</fullName>
    </alternativeName>
</protein>
<proteinExistence type="inferred from homology"/>
<comment type="catalytic activity">
    <reaction evidence="7">
        <text>cob(II)yrinate + 2 L-glutamine + 2 ATP + 2 H2O = cob(II)yrinate a,c diamide + 2 L-glutamate + 2 ADP + 2 phosphate + 2 H(+)</text>
        <dbReference type="Rhea" id="RHEA:26289"/>
        <dbReference type="ChEBI" id="CHEBI:15377"/>
        <dbReference type="ChEBI" id="CHEBI:15378"/>
        <dbReference type="ChEBI" id="CHEBI:29985"/>
        <dbReference type="ChEBI" id="CHEBI:30616"/>
        <dbReference type="ChEBI" id="CHEBI:43474"/>
        <dbReference type="ChEBI" id="CHEBI:58359"/>
        <dbReference type="ChEBI" id="CHEBI:58537"/>
        <dbReference type="ChEBI" id="CHEBI:58894"/>
        <dbReference type="ChEBI" id="CHEBI:456216"/>
        <dbReference type="EC" id="6.3.5.11"/>
    </reaction>
</comment>
<feature type="domain" description="CobB/CobQ-like glutamine amidotransferase" evidence="9">
    <location>
        <begin position="238"/>
        <end position="424"/>
    </location>
</feature>
<dbReference type="PANTHER" id="PTHR43873:SF1">
    <property type="entry name" value="COBYRINATE A,C-DIAMIDE SYNTHASE"/>
    <property type="match status" value="1"/>
</dbReference>
<dbReference type="NCBIfam" id="NF002204">
    <property type="entry name" value="PRK01077.1"/>
    <property type="match status" value="1"/>
</dbReference>
<dbReference type="Gene3D" id="3.40.50.300">
    <property type="entry name" value="P-loop containing nucleotide triphosphate hydrolases"/>
    <property type="match status" value="2"/>
</dbReference>
<comment type="domain">
    <text evidence="7">Comprises of two domains. The C-terminal domain contains the binding site for glutamine and catalyzes the hydrolysis of this substrate to glutamate and ammonia. The N-terminal domain is anticipated to bind ATP and cobyrinate and catalyzes the ultimate synthesis of the diamide product. The ammonia produced via the glutaminase domain is probably translocated to the adjacent domain via a molecular tunnel, where it reacts with an activated intermediate.</text>
</comment>
<evidence type="ECO:0000256" key="1">
    <source>
        <dbReference type="ARBA" id="ARBA00001946"/>
    </source>
</evidence>
<dbReference type="GO" id="GO:0042242">
    <property type="term" value="F:cobyrinic acid a,c-diamide synthase activity"/>
    <property type="evidence" value="ECO:0007669"/>
    <property type="project" value="UniProtKB-UniRule"/>
</dbReference>
<comment type="miscellaneous">
    <text evidence="7">The a and c carboxylates of cobyrinate are activated for nucleophilic attack via formation of a phosphorylated intermediate by ATP. CbiA catalyzes first the amidation of the c-carboxylate, and then that of the a-carboxylate.</text>
</comment>
<evidence type="ECO:0000256" key="2">
    <source>
        <dbReference type="ARBA" id="ARBA00022598"/>
    </source>
</evidence>
<name>A0A9D1H5Q0_9FIRM</name>
<dbReference type="Pfam" id="PF01656">
    <property type="entry name" value="CbiA"/>
    <property type="match status" value="1"/>
</dbReference>
<sequence>MKRIMIAGTKSGCGKTTVTCALLKALVNRGKKVASFKCGPDYIDPMFHRVVIGTSSYNLDSYFFDENTLKYLFAKHSLDISVIEGVMGFYDGLEFTDSASSHEISAITDTPVVLVVNAKGIGNSVGAVIKGFLDYSKSNIKGVIFNGVTHMTYERMKKLCEGLKVKPLGYFPYTESAAIESRHLGLVTAAEIDDIKERMEQLARTAEECLDIDGILELCSESRIKYSPVVFDKIADVRIAVTDDRAFCFHYRESLELLEELGAELVYFSPLADKKLPDGINGLILSGGYPELYAAELEENKAMRESIRSAILKNIPCMAECGGFMYLHEHMGDYKNKEYDGVGVIPGGCRMLDSLQNFGYIKMTAQKDNLLCKRGESIRAHEFHYFCSDANGDAFVAEKGSRSWRCVVAEGNLFAGFPHINFYANPEFAKNFIRKCADVQTEKA</sequence>
<comment type="function">
    <text evidence="7">Catalyzes the ATP-dependent amidation of the two carboxylate groups at positions a and c of cobyrinate, using either L-glutamine or ammonia as the nitrogen source.</text>
</comment>
<gene>
    <name evidence="7" type="primary">cbiA</name>
    <name evidence="10" type="ORF">IAA60_07360</name>
</gene>
<evidence type="ECO:0000256" key="5">
    <source>
        <dbReference type="ARBA" id="ARBA00022842"/>
    </source>
</evidence>
<organism evidence="10 11">
    <name type="scientific">Candidatus Ornithomonoglobus intestinigallinarum</name>
    <dbReference type="NCBI Taxonomy" id="2840894"/>
    <lineage>
        <taxon>Bacteria</taxon>
        <taxon>Bacillati</taxon>
        <taxon>Bacillota</taxon>
        <taxon>Clostridia</taxon>
        <taxon>Candidatus Ornithomonoglobus</taxon>
    </lineage>
</organism>
<dbReference type="GO" id="GO:0005524">
    <property type="term" value="F:ATP binding"/>
    <property type="evidence" value="ECO:0007669"/>
    <property type="project" value="UniProtKB-UniRule"/>
</dbReference>
<dbReference type="InterPro" id="IPR029062">
    <property type="entry name" value="Class_I_gatase-like"/>
</dbReference>
<comment type="pathway">
    <text evidence="7">Cofactor biosynthesis; adenosylcobalamin biosynthesis; cob(II)yrinate a,c-diamide from sirohydrochlorin (anaerobic route): step 10/10.</text>
</comment>
<feature type="active site" description="Nucleophile" evidence="7">
    <location>
        <position position="321"/>
    </location>
</feature>
<feature type="domain" description="CobQ/CobB/MinD/ParA nucleotide binding" evidence="8">
    <location>
        <begin position="4"/>
        <end position="181"/>
    </location>
</feature>
<dbReference type="InterPro" id="IPR004484">
    <property type="entry name" value="CbiA/CobB_synth"/>
</dbReference>
<evidence type="ECO:0000259" key="8">
    <source>
        <dbReference type="Pfam" id="PF01656"/>
    </source>
</evidence>
<dbReference type="InterPro" id="IPR027417">
    <property type="entry name" value="P-loop_NTPase"/>
</dbReference>
<evidence type="ECO:0000313" key="10">
    <source>
        <dbReference type="EMBL" id="HIT85704.1"/>
    </source>
</evidence>
<comment type="caution">
    <text evidence="10">The sequence shown here is derived from an EMBL/GenBank/DDBJ whole genome shotgun (WGS) entry which is preliminary data.</text>
</comment>
<dbReference type="EMBL" id="DVLU01000073">
    <property type="protein sequence ID" value="HIT85704.1"/>
    <property type="molecule type" value="Genomic_DNA"/>
</dbReference>
<evidence type="ECO:0000259" key="9">
    <source>
        <dbReference type="Pfam" id="PF07685"/>
    </source>
</evidence>
<dbReference type="EC" id="6.3.5.11" evidence="7"/>
<evidence type="ECO:0000256" key="4">
    <source>
        <dbReference type="ARBA" id="ARBA00022840"/>
    </source>
</evidence>
<dbReference type="PROSITE" id="PS51274">
    <property type="entry name" value="GATASE_COBBQ"/>
    <property type="match status" value="1"/>
</dbReference>
<dbReference type="PANTHER" id="PTHR43873">
    <property type="entry name" value="COBYRINATE A,C-DIAMIDE SYNTHASE"/>
    <property type="match status" value="1"/>
</dbReference>
<comment type="similarity">
    <text evidence="7">Belongs to the CobB/CbiA family.</text>
</comment>
<dbReference type="SUPFAM" id="SSF52317">
    <property type="entry name" value="Class I glutamine amidotransferase-like"/>
    <property type="match status" value="1"/>
</dbReference>
<keyword evidence="3 7" id="KW-0547">Nucleotide-binding</keyword>
<dbReference type="HAMAP" id="MF_00027">
    <property type="entry name" value="CobB_CbiA"/>
    <property type="match status" value="1"/>
</dbReference>
<dbReference type="InterPro" id="IPR002586">
    <property type="entry name" value="CobQ/CobB/MinD/ParA_Nub-bd_dom"/>
</dbReference>
<evidence type="ECO:0000256" key="3">
    <source>
        <dbReference type="ARBA" id="ARBA00022741"/>
    </source>
</evidence>
<keyword evidence="5 7" id="KW-0460">Magnesium</keyword>
<comment type="cofactor">
    <cofactor evidence="1 7">
        <name>Mg(2+)</name>
        <dbReference type="ChEBI" id="CHEBI:18420"/>
    </cofactor>
</comment>
<dbReference type="Gene3D" id="3.40.50.880">
    <property type="match status" value="1"/>
</dbReference>
<keyword evidence="4 7" id="KW-0067">ATP-binding</keyword>